<dbReference type="InterPro" id="IPR021858">
    <property type="entry name" value="Fun_TF"/>
</dbReference>
<protein>
    <recommendedName>
        <fullName evidence="2">Zn(2)-C6 fungal-type domain-containing protein</fullName>
    </recommendedName>
</protein>
<dbReference type="AlphaFoldDB" id="A0A2T4AYR3"/>
<dbReference type="SMART" id="SM00066">
    <property type="entry name" value="GAL4"/>
    <property type="match status" value="1"/>
</dbReference>
<dbReference type="GO" id="GO:0008270">
    <property type="term" value="F:zinc ion binding"/>
    <property type="evidence" value="ECO:0007669"/>
    <property type="project" value="InterPro"/>
</dbReference>
<dbReference type="InterPro" id="IPR001138">
    <property type="entry name" value="Zn2Cys6_DnaBD"/>
</dbReference>
<evidence type="ECO:0000313" key="3">
    <source>
        <dbReference type="EMBL" id="PTB62213.1"/>
    </source>
</evidence>
<dbReference type="SUPFAM" id="SSF57701">
    <property type="entry name" value="Zn2/Cys6 DNA-binding domain"/>
    <property type="match status" value="1"/>
</dbReference>
<gene>
    <name evidence="3" type="ORF">BBK36DRAFT_1172769</name>
</gene>
<evidence type="ECO:0000256" key="1">
    <source>
        <dbReference type="ARBA" id="ARBA00023242"/>
    </source>
</evidence>
<dbReference type="InterPro" id="IPR036864">
    <property type="entry name" value="Zn2-C6_fun-type_DNA-bd_sf"/>
</dbReference>
<name>A0A2T4AYR3_9HYPO</name>
<dbReference type="RefSeq" id="XP_024745533.1">
    <property type="nucleotide sequence ID" value="XM_024895782.1"/>
</dbReference>
<keyword evidence="4" id="KW-1185">Reference proteome</keyword>
<dbReference type="GO" id="GO:0000981">
    <property type="term" value="F:DNA-binding transcription factor activity, RNA polymerase II-specific"/>
    <property type="evidence" value="ECO:0007669"/>
    <property type="project" value="InterPro"/>
</dbReference>
<dbReference type="PANTHER" id="PTHR38111">
    <property type="entry name" value="ZN(2)-C6 FUNGAL-TYPE DOMAIN-CONTAINING PROTEIN-RELATED"/>
    <property type="match status" value="1"/>
</dbReference>
<dbReference type="Proteomes" id="UP000241546">
    <property type="component" value="Unassembled WGS sequence"/>
</dbReference>
<organism evidence="3 4">
    <name type="scientific">Trichoderma citrinoviride</name>
    <dbReference type="NCBI Taxonomy" id="58853"/>
    <lineage>
        <taxon>Eukaryota</taxon>
        <taxon>Fungi</taxon>
        <taxon>Dikarya</taxon>
        <taxon>Ascomycota</taxon>
        <taxon>Pezizomycotina</taxon>
        <taxon>Sordariomycetes</taxon>
        <taxon>Hypocreomycetidae</taxon>
        <taxon>Hypocreales</taxon>
        <taxon>Hypocreaceae</taxon>
        <taxon>Trichoderma</taxon>
    </lineage>
</organism>
<dbReference type="OrthoDB" id="3525185at2759"/>
<feature type="domain" description="Zn(2)-C6 fungal-type" evidence="2">
    <location>
        <begin position="26"/>
        <end position="54"/>
    </location>
</feature>
<keyword evidence="1" id="KW-0539">Nucleus</keyword>
<dbReference type="CDD" id="cd00067">
    <property type="entry name" value="GAL4"/>
    <property type="match status" value="1"/>
</dbReference>
<dbReference type="InterPro" id="IPR053178">
    <property type="entry name" value="Osmoadaptation_assoc"/>
</dbReference>
<dbReference type="PROSITE" id="PS00463">
    <property type="entry name" value="ZN2_CY6_FUNGAL_1"/>
    <property type="match status" value="1"/>
</dbReference>
<proteinExistence type="predicted"/>
<dbReference type="GeneID" id="36603900"/>
<dbReference type="EMBL" id="KZ680224">
    <property type="protein sequence ID" value="PTB62213.1"/>
    <property type="molecule type" value="Genomic_DNA"/>
</dbReference>
<evidence type="ECO:0000313" key="4">
    <source>
        <dbReference type="Proteomes" id="UP000241546"/>
    </source>
</evidence>
<dbReference type="PROSITE" id="PS50048">
    <property type="entry name" value="ZN2_CY6_FUNGAL_2"/>
    <property type="match status" value="1"/>
</dbReference>
<dbReference type="Pfam" id="PF11951">
    <property type="entry name" value="Fungal_trans_2"/>
    <property type="match status" value="1"/>
</dbReference>
<accession>A0A2T4AYR3</accession>
<evidence type="ECO:0000259" key="2">
    <source>
        <dbReference type="PROSITE" id="PS50048"/>
    </source>
</evidence>
<sequence length="484" mass="54479">MALMASPVDSHSFVLTAKPRGRRSRGCTTCRQRKVKCDEKTPFCLRCQNSNRECLGYESPQVFINQVLAAAPASEPGLRSQNRARRTVQACSTKATTSFSTSGFPFDFAWRLPPESRYSPLSALFASLNGRSTAYVSGLCLAEAFYARANRRQDLMEHATALYSRSLQRLRQDLKMLGRGTSAASIYSNLWSSFLLCLYEIISGGSAAGWLEHCHGVAALVVNCLIRRKRCFLETLDWKTVPWSVKQKSLGSRLQNIFCDIPGMMEEADEILSQSAQGQEMGPLVGLLRERVLILMQQACELRWQWEADNSNACKEVPWTESGSSSTKGQAPSPFRTVFHFWTIDRAIDIAYFDTVYLLLDTVLDPLMPESELFSDLREVPVQTHVGPFPSPLLLPWQGNREDYALEICRIVDFMSHCEHANLGMFMLMFPLYMARVCLVRHPGVCAWITNMLESLVPEKGFHIGQYLAGRRSQGGERDKGMAY</sequence>
<dbReference type="PANTHER" id="PTHR38111:SF9">
    <property type="entry name" value="ZN(2)-C6 FUNGAL-TYPE DOMAIN-CONTAINING PROTEIN"/>
    <property type="match status" value="1"/>
</dbReference>
<reference evidence="4" key="1">
    <citation type="submission" date="2016-07" db="EMBL/GenBank/DDBJ databases">
        <title>Multiple horizontal gene transfer events from other fungi enriched the ability of initially mycotrophic Trichoderma (Ascomycota) to feed on dead plant biomass.</title>
        <authorList>
            <consortium name="DOE Joint Genome Institute"/>
            <person name="Atanasova L."/>
            <person name="Chenthamara K."/>
            <person name="Zhang J."/>
            <person name="Grujic M."/>
            <person name="Henrissat B."/>
            <person name="Kuo A."/>
            <person name="Aerts A."/>
            <person name="Salamov A."/>
            <person name="Lipzen A."/>
            <person name="Labutti K."/>
            <person name="Barry K."/>
            <person name="Miao Y."/>
            <person name="Rahimi M.J."/>
            <person name="Shen Q."/>
            <person name="Grigoriev I.V."/>
            <person name="Kubicek C.P."/>
            <person name="Druzhinina I.S."/>
        </authorList>
    </citation>
    <scope>NUCLEOTIDE SEQUENCE [LARGE SCALE GENOMIC DNA]</scope>
    <source>
        <strain evidence="4">TUCIM 6016</strain>
    </source>
</reference>
<dbReference type="Gene3D" id="4.10.240.10">
    <property type="entry name" value="Zn(2)-C6 fungal-type DNA-binding domain"/>
    <property type="match status" value="1"/>
</dbReference>
<dbReference type="Pfam" id="PF00172">
    <property type="entry name" value="Zn_clus"/>
    <property type="match status" value="1"/>
</dbReference>